<dbReference type="CDD" id="cd00567">
    <property type="entry name" value="ACAD"/>
    <property type="match status" value="1"/>
</dbReference>
<evidence type="ECO:0000256" key="1">
    <source>
        <dbReference type="ARBA" id="ARBA00022630"/>
    </source>
</evidence>
<dbReference type="InterPro" id="IPR006091">
    <property type="entry name" value="Acyl-CoA_Oxase/DH_mid-dom"/>
</dbReference>
<dbReference type="Pfam" id="PF00441">
    <property type="entry name" value="Acyl-CoA_dh_1"/>
    <property type="match status" value="1"/>
</dbReference>
<dbReference type="Pfam" id="PF02770">
    <property type="entry name" value="Acyl-CoA_dh_M"/>
    <property type="match status" value="1"/>
</dbReference>
<dbReference type="RefSeq" id="WP_217065294.1">
    <property type="nucleotide sequence ID" value="NZ_JAHQCS010000072.1"/>
</dbReference>
<evidence type="ECO:0000259" key="3">
    <source>
        <dbReference type="Pfam" id="PF00441"/>
    </source>
</evidence>
<keyword evidence="2" id="KW-0560">Oxidoreductase</keyword>
<name>A0ABS6JCV5_9BACI</name>
<protein>
    <submittedName>
        <fullName evidence="6">Acyl-CoA/acyl-ACP dehydrogenase</fullName>
    </submittedName>
</protein>
<evidence type="ECO:0000259" key="4">
    <source>
        <dbReference type="Pfam" id="PF02770"/>
    </source>
</evidence>
<feature type="domain" description="Acyl-CoA dehydrogenase/oxidase N-terminal" evidence="5">
    <location>
        <begin position="13"/>
        <end position="100"/>
    </location>
</feature>
<dbReference type="InterPro" id="IPR013786">
    <property type="entry name" value="AcylCoA_DH/ox_N"/>
</dbReference>
<dbReference type="PANTHER" id="PTHR43884">
    <property type="entry name" value="ACYL-COA DEHYDROGENASE"/>
    <property type="match status" value="1"/>
</dbReference>
<dbReference type="Proteomes" id="UP000784880">
    <property type="component" value="Unassembled WGS sequence"/>
</dbReference>
<proteinExistence type="predicted"/>
<dbReference type="PIRSF" id="PIRSF016578">
    <property type="entry name" value="HsaA"/>
    <property type="match status" value="1"/>
</dbReference>
<feature type="domain" description="Acyl-CoA oxidase/dehydrogenase middle" evidence="4">
    <location>
        <begin position="128"/>
        <end position="223"/>
    </location>
</feature>
<accession>A0ABS6JCV5</accession>
<evidence type="ECO:0000256" key="2">
    <source>
        <dbReference type="ARBA" id="ARBA00023002"/>
    </source>
</evidence>
<dbReference type="EMBL" id="JAHQCS010000072">
    <property type="protein sequence ID" value="MBU9711416.1"/>
    <property type="molecule type" value="Genomic_DNA"/>
</dbReference>
<dbReference type="InterPro" id="IPR009075">
    <property type="entry name" value="AcylCo_DH/oxidase_C"/>
</dbReference>
<organism evidence="6 7">
    <name type="scientific">Evansella tamaricis</name>
    <dbReference type="NCBI Taxonomy" id="2069301"/>
    <lineage>
        <taxon>Bacteria</taxon>
        <taxon>Bacillati</taxon>
        <taxon>Bacillota</taxon>
        <taxon>Bacilli</taxon>
        <taxon>Bacillales</taxon>
        <taxon>Bacillaceae</taxon>
        <taxon>Evansella</taxon>
    </lineage>
</organism>
<evidence type="ECO:0000313" key="7">
    <source>
        <dbReference type="Proteomes" id="UP000784880"/>
    </source>
</evidence>
<evidence type="ECO:0000313" key="6">
    <source>
        <dbReference type="EMBL" id="MBU9711416.1"/>
    </source>
</evidence>
<dbReference type="PANTHER" id="PTHR43884:SF25">
    <property type="entry name" value="ACYL-COA DEHYDROGENASE YDBM-RELATED"/>
    <property type="match status" value="1"/>
</dbReference>
<keyword evidence="1" id="KW-0285">Flavoprotein</keyword>
<reference evidence="6 7" key="1">
    <citation type="submission" date="2021-06" db="EMBL/GenBank/DDBJ databases">
        <title>Bacillus sp. RD4P76, an endophyte from a halophyte.</title>
        <authorList>
            <person name="Sun J.-Q."/>
        </authorList>
    </citation>
    <scope>NUCLEOTIDE SEQUENCE [LARGE SCALE GENOMIC DNA]</scope>
    <source>
        <strain evidence="6 7">CGMCC 1.15917</strain>
    </source>
</reference>
<evidence type="ECO:0000259" key="5">
    <source>
        <dbReference type="Pfam" id="PF02771"/>
    </source>
</evidence>
<keyword evidence="7" id="KW-1185">Reference proteome</keyword>
<sequence>MDKTREIFLRNNKHRLLIERAEKFVKPFQSRAFKYDKTGSFPVENFEELKTEGFTGLTVPKKYGGDEISLYEFLLVQETLAKGDGATALSLGWHNGTMMQLRNTNKWPEEKFKEVAVEAVKEHIIINTAATEAATGSPARGGKPETTATKEKNHWVVNGRKTFTSLAPILDKIIITATIKNDGAERVGEFLIPRKTNGVSFDETWDTLGMRATRSDDLILNNVVLSEDKLLATKDPGHGTSPQGWLLHIPACYLGIAAAAREEAISFAKEYQPNSLPHPISEVPEVKRKAATMDLELMKARHFMYHVALIWDEFPEKRKDLGAELAVVKTVCTNAAIEVVDQAMRIVGGQSLQRHRALERYYRDVRAGLHNPPSDDITMMILGKQAFKDN</sequence>
<dbReference type="Pfam" id="PF02771">
    <property type="entry name" value="Acyl-CoA_dh_N"/>
    <property type="match status" value="1"/>
</dbReference>
<comment type="caution">
    <text evidence="6">The sequence shown here is derived from an EMBL/GenBank/DDBJ whole genome shotgun (WGS) entry which is preliminary data.</text>
</comment>
<gene>
    <name evidence="6" type="ORF">KS419_06695</name>
</gene>
<feature type="domain" description="Acyl-CoA dehydrogenase/oxidase C-terminal" evidence="3">
    <location>
        <begin position="250"/>
        <end position="377"/>
    </location>
</feature>